<dbReference type="InterPro" id="IPR038765">
    <property type="entry name" value="Papain-like_cys_pep_sf"/>
</dbReference>
<name>A0A6G0YBJ8_APHCR</name>
<dbReference type="EMBL" id="VUJU01004955">
    <property type="protein sequence ID" value="KAF0752724.1"/>
    <property type="molecule type" value="Genomic_DNA"/>
</dbReference>
<dbReference type="Pfam" id="PF14214">
    <property type="entry name" value="Helitron_like_N"/>
    <property type="match status" value="1"/>
</dbReference>
<comment type="cofactor">
    <cofactor evidence="1">
        <name>Mg(2+)</name>
        <dbReference type="ChEBI" id="CHEBI:18420"/>
    </cofactor>
</comment>
<dbReference type="InterPro" id="IPR025476">
    <property type="entry name" value="Helitron_helicase-like"/>
</dbReference>
<dbReference type="InterPro" id="IPR010285">
    <property type="entry name" value="DNA_helicase_pif1-like_DEAD"/>
</dbReference>
<evidence type="ECO:0000313" key="4">
    <source>
        <dbReference type="Proteomes" id="UP000478052"/>
    </source>
</evidence>
<dbReference type="Gene3D" id="3.90.70.80">
    <property type="match status" value="1"/>
</dbReference>
<comment type="caution">
    <text evidence="3">The sequence shown here is derived from an EMBL/GenBank/DDBJ whole genome shotgun (WGS) entry which is preliminary data.</text>
</comment>
<keyword evidence="1" id="KW-0234">DNA repair</keyword>
<dbReference type="PANTHER" id="PTHR10492">
    <property type="match status" value="1"/>
</dbReference>
<dbReference type="Pfam" id="PF21530">
    <property type="entry name" value="Pif1_2B_dom"/>
    <property type="match status" value="1"/>
</dbReference>
<dbReference type="InterPro" id="IPR003323">
    <property type="entry name" value="OTU_dom"/>
</dbReference>
<proteinExistence type="inferred from homology"/>
<dbReference type="GO" id="GO:0006310">
    <property type="term" value="P:DNA recombination"/>
    <property type="evidence" value="ECO:0007669"/>
    <property type="project" value="UniProtKB-KW"/>
</dbReference>
<keyword evidence="1" id="KW-0378">Hydrolase</keyword>
<dbReference type="Gene3D" id="3.40.50.300">
    <property type="entry name" value="P-loop containing nucleotide triphosphate hydrolases"/>
    <property type="match status" value="1"/>
</dbReference>
<dbReference type="GO" id="GO:0043139">
    <property type="term" value="F:5'-3' DNA helicase activity"/>
    <property type="evidence" value="ECO:0007669"/>
    <property type="project" value="UniProtKB-EC"/>
</dbReference>
<dbReference type="PROSITE" id="PS50802">
    <property type="entry name" value="OTU"/>
    <property type="match status" value="1"/>
</dbReference>
<keyword evidence="1" id="KW-0233">DNA recombination</keyword>
<evidence type="ECO:0000259" key="2">
    <source>
        <dbReference type="PROSITE" id="PS50802"/>
    </source>
</evidence>
<evidence type="ECO:0000313" key="3">
    <source>
        <dbReference type="EMBL" id="KAF0752724.1"/>
    </source>
</evidence>
<dbReference type="EC" id="5.6.2.3" evidence="1"/>
<organism evidence="3 4">
    <name type="scientific">Aphis craccivora</name>
    <name type="common">Cowpea aphid</name>
    <dbReference type="NCBI Taxonomy" id="307492"/>
    <lineage>
        <taxon>Eukaryota</taxon>
        <taxon>Metazoa</taxon>
        <taxon>Ecdysozoa</taxon>
        <taxon>Arthropoda</taxon>
        <taxon>Hexapoda</taxon>
        <taxon>Insecta</taxon>
        <taxon>Pterygota</taxon>
        <taxon>Neoptera</taxon>
        <taxon>Paraneoptera</taxon>
        <taxon>Hemiptera</taxon>
        <taxon>Sternorrhyncha</taxon>
        <taxon>Aphidomorpha</taxon>
        <taxon>Aphidoidea</taxon>
        <taxon>Aphididae</taxon>
        <taxon>Aphidini</taxon>
        <taxon>Aphis</taxon>
        <taxon>Aphis</taxon>
    </lineage>
</organism>
<keyword evidence="1" id="KW-0227">DNA damage</keyword>
<keyword evidence="1" id="KW-0547">Nucleotide-binding</keyword>
<dbReference type="SUPFAM" id="SSF52540">
    <property type="entry name" value="P-loop containing nucleoside triphosphate hydrolases"/>
    <property type="match status" value="2"/>
</dbReference>
<keyword evidence="1" id="KW-0067">ATP-binding</keyword>
<dbReference type="GO" id="GO:0000723">
    <property type="term" value="P:telomere maintenance"/>
    <property type="evidence" value="ECO:0007669"/>
    <property type="project" value="InterPro"/>
</dbReference>
<reference evidence="3 4" key="1">
    <citation type="submission" date="2019-08" db="EMBL/GenBank/DDBJ databases">
        <title>Whole genome of Aphis craccivora.</title>
        <authorList>
            <person name="Voronova N.V."/>
            <person name="Shulinski R.S."/>
            <person name="Bandarenka Y.V."/>
            <person name="Zhorov D.G."/>
            <person name="Warner D."/>
        </authorList>
    </citation>
    <scope>NUCLEOTIDE SEQUENCE [LARGE SCALE GENOMIC DNA]</scope>
    <source>
        <strain evidence="3">180601</strain>
        <tissue evidence="3">Whole Body</tissue>
    </source>
</reference>
<dbReference type="OrthoDB" id="6607820at2759"/>
<evidence type="ECO:0000256" key="1">
    <source>
        <dbReference type="RuleBase" id="RU363044"/>
    </source>
</evidence>
<dbReference type="Pfam" id="PF02338">
    <property type="entry name" value="OTU"/>
    <property type="match status" value="1"/>
</dbReference>
<comment type="catalytic activity">
    <reaction evidence="1">
        <text>ATP + H2O = ADP + phosphate + H(+)</text>
        <dbReference type="Rhea" id="RHEA:13065"/>
        <dbReference type="ChEBI" id="CHEBI:15377"/>
        <dbReference type="ChEBI" id="CHEBI:15378"/>
        <dbReference type="ChEBI" id="CHEBI:30616"/>
        <dbReference type="ChEBI" id="CHEBI:43474"/>
        <dbReference type="ChEBI" id="CHEBI:456216"/>
        <dbReference type="EC" id="5.6.2.3"/>
    </reaction>
</comment>
<dbReference type="Proteomes" id="UP000478052">
    <property type="component" value="Unassembled WGS sequence"/>
</dbReference>
<dbReference type="GO" id="GO:0006281">
    <property type="term" value="P:DNA repair"/>
    <property type="evidence" value="ECO:0007669"/>
    <property type="project" value="UniProtKB-KW"/>
</dbReference>
<keyword evidence="4" id="KW-1185">Reference proteome</keyword>
<dbReference type="PANTHER" id="PTHR10492:SF57">
    <property type="entry name" value="ATP-DEPENDENT DNA HELICASE"/>
    <property type="match status" value="1"/>
</dbReference>
<sequence length="1687" mass="192341">MSSIEDIFVNGMLTPQIVVPIIGDGACLFRSISFHLFNTQERCQEIRNKIVSYVSDNWNNFITMSYNSNGDNFSTAEAYVREMVNPTVYGGYCELVAAGNIFPFLFQIYYNHNLYAKFGVDTFPVKRLRLTGNINSGHFDVYLSIPNIHNVAVNLNTTSEGDLSIFNNVSVTENSNKNKNTINKKSKKRRRARYTHKTRINQVKKAITKYKVIKHQETLGFPTKINLRKWKIKKLSGLAYNPTIDYKNNIGTMNQKCNFCNALKWKGETLGMCCNIGKTQLDPLQPPPEPLRSLLEGDHPDHDHFINRTRKYNSCFQMTSFGAKQIVEEGFMPTFKVQGQVYHLYGSLIPNTQENPQFLQIYFVGEDEKEVQLRCSLYPEVKQALVKQLQNMLHTENKYIRELKTTIDNASQNNTNFQVVIHADRKPANGHKGCYNAATCNEVALVIVGQQFEKRDIIIQSHDNRLQRISELHRSYDALQYPLMFCYGEDGYSIDISQKDATTKLITDKTVSAANFYSYKIMVRKEQDNHLLRYGPLFNQYLVDMYAKIETERLNFIRNHQNKLRADKYIHLKDTVGRQDVDADQLGKLVVLPSSFTGGPRYMHERAQDALTYVRHYGSSDLFVTFTCNPKWQEIQEALLRGQKHYHRPDIIARVFNRKVKELIDLLTKGDLFGKVRCHIYSVEWQKRGLPHVHILLWLENQITSDMIDKFVCAEIPNPDVDPLLYEIVKANMIHGPCGLLNKNSPCMKGGVCSKRYPVTLIQETQRGEDGYPKYRRRSTNNGGFKVSIKSIDLDNRWVVPYNPVLLRTFSAHINVEITSSIKSIKYVCKYVTKGSDHAAFGLGKSDHTDEIKIYESGRFISSSEAAWKILGFYIHDRYPAIIHLDVHLENGQRVYFTANNVAERIENPPTTTLQAFFQICQTDNFARTLLYPQVASYYVWKNKNFVRRKQGQNVEGWPGVKKDTALGRVYTIHPNNVECYHLRLLYVKGPTSYSFLKIVNNIEYPTFQATCKALGLLEDDNQWDFALEEAALCRSPNKMRELFSVILIFCHPSDASSLWTKYKDDFSDDIRRQYYRQHLENNITDSELYNKCLLLIEDFVLNLGGNNLKEYGLPTPTRSGGLLENREYLKETSYDLNALQEIVLQNEPSLTEEQRFVYKQTLNSIKLNLGKCIFLDAPGGTGKTHLINILLAKVRSSYGIAIAAASSGIAATLLHGGKTAHSAFKLPLNLNTIEIPTCNINKQSNMANVLKKCKLIVWDESPMSHKKGFEALNNCLKDLRNSNLLMGGVTVLLAGDFRQTLPIVPRGTRANEIAACIKSSYLWPKIEKFSLTKNMRVHLKGDKTAEQFSELLLKIGEGKYPECEEKITLPTGLGTVVNTLQELTYKIYPGIENLKEISIDWLCERAILTSKNDIAGEINKILLGSFQAKKMEYRSVNSVLEIDDAVNYPVEFLNSLNPPGFPPHLLTLKIGTPIMLLRNLSPPKLCNGTRLRITDLQKNLIEAQIMTGFAKGESVFIPRIPMIPSDYPFQFKRMQFPVKVCFAMTINKSQGQTLKIAGIDVREDCFSHGQFYVACSRVKYTIIDDSEINCVNKVHYWLNNKQNAPPQCTDDIIIMNTATVFVPLLKSTVSNDLLEIISAISESSSSEFDDTDKDVDWVQPKKSSPSIIPPSNDDIMYDAICIDILT</sequence>
<gene>
    <name evidence="3" type="ORF">FWK35_00016187</name>
</gene>
<comment type="similarity">
    <text evidence="1">Belongs to the helicase family.</text>
</comment>
<dbReference type="Pfam" id="PF05970">
    <property type="entry name" value="PIF1"/>
    <property type="match status" value="1"/>
</dbReference>
<protein>
    <recommendedName>
        <fullName evidence="1">ATP-dependent DNA helicase</fullName>
        <ecNumber evidence="1">5.6.2.3</ecNumber>
    </recommendedName>
</protein>
<dbReference type="InterPro" id="IPR049163">
    <property type="entry name" value="Pif1-like_2B_dom"/>
</dbReference>
<dbReference type="CDD" id="cd22757">
    <property type="entry name" value="OTU_P87_VP80-like"/>
    <property type="match status" value="1"/>
</dbReference>
<dbReference type="GO" id="GO:0005524">
    <property type="term" value="F:ATP binding"/>
    <property type="evidence" value="ECO:0007669"/>
    <property type="project" value="UniProtKB-KW"/>
</dbReference>
<dbReference type="InterPro" id="IPR027417">
    <property type="entry name" value="P-loop_NTPase"/>
</dbReference>
<accession>A0A6G0YBJ8</accession>
<keyword evidence="1 3" id="KW-0347">Helicase</keyword>
<dbReference type="GO" id="GO:0016787">
    <property type="term" value="F:hydrolase activity"/>
    <property type="evidence" value="ECO:0007669"/>
    <property type="project" value="UniProtKB-KW"/>
</dbReference>
<dbReference type="SUPFAM" id="SSF54001">
    <property type="entry name" value="Cysteine proteinases"/>
    <property type="match status" value="1"/>
</dbReference>
<feature type="domain" description="OTU" evidence="2">
    <location>
        <begin position="16"/>
        <end position="145"/>
    </location>
</feature>